<evidence type="ECO:0000256" key="10">
    <source>
        <dbReference type="RuleBase" id="RU361115"/>
    </source>
</evidence>
<evidence type="ECO:0000256" key="8">
    <source>
        <dbReference type="ARBA" id="ARBA00023136"/>
    </source>
</evidence>
<dbReference type="PANTHER" id="PTHR11157:SF12">
    <property type="entry name" value="ELONGATION OF VERY LONG CHAIN FATTY ACIDS PROTEIN 4"/>
    <property type="match status" value="1"/>
</dbReference>
<feature type="transmembrane region" description="Helical" evidence="10">
    <location>
        <begin position="233"/>
        <end position="254"/>
    </location>
</feature>
<evidence type="ECO:0000256" key="3">
    <source>
        <dbReference type="ARBA" id="ARBA00022679"/>
    </source>
</evidence>
<dbReference type="EC" id="2.3.1.199" evidence="10"/>
<dbReference type="Pfam" id="PF01151">
    <property type="entry name" value="ELO"/>
    <property type="match status" value="1"/>
</dbReference>
<feature type="transmembrane region" description="Helical" evidence="10">
    <location>
        <begin position="24"/>
        <end position="44"/>
    </location>
</feature>
<dbReference type="Proteomes" id="UP000092462">
    <property type="component" value="Unassembled WGS sequence"/>
</dbReference>
<feature type="transmembrane region" description="Helical" evidence="10">
    <location>
        <begin position="140"/>
        <end position="159"/>
    </location>
</feature>
<evidence type="ECO:0000256" key="2">
    <source>
        <dbReference type="ARBA" id="ARBA00022516"/>
    </source>
</evidence>
<dbReference type="EMBL" id="AJVK01016726">
    <property type="status" value="NOT_ANNOTATED_CDS"/>
    <property type="molecule type" value="Genomic_DNA"/>
</dbReference>
<organism evidence="11 12">
    <name type="scientific">Phlebotomus papatasi</name>
    <name type="common">Sandfly</name>
    <dbReference type="NCBI Taxonomy" id="29031"/>
    <lineage>
        <taxon>Eukaryota</taxon>
        <taxon>Metazoa</taxon>
        <taxon>Ecdysozoa</taxon>
        <taxon>Arthropoda</taxon>
        <taxon>Hexapoda</taxon>
        <taxon>Insecta</taxon>
        <taxon>Pterygota</taxon>
        <taxon>Neoptera</taxon>
        <taxon>Endopterygota</taxon>
        <taxon>Diptera</taxon>
        <taxon>Nematocera</taxon>
        <taxon>Psychodoidea</taxon>
        <taxon>Psychodidae</taxon>
        <taxon>Phlebotomus</taxon>
        <taxon>Phlebotomus</taxon>
    </lineage>
</organism>
<keyword evidence="5 10" id="KW-0276">Fatty acid metabolism</keyword>
<dbReference type="EnsemblMetazoa" id="PPAI009505-RA">
    <property type="protein sequence ID" value="PPAI009505-PA"/>
    <property type="gene ID" value="PPAI009505"/>
</dbReference>
<accession>A0A1B0DMB5</accession>
<dbReference type="GO" id="GO:0009922">
    <property type="term" value="F:fatty acid elongase activity"/>
    <property type="evidence" value="ECO:0007669"/>
    <property type="project" value="UniProtKB-EC"/>
</dbReference>
<keyword evidence="8 10" id="KW-0472">Membrane</keyword>
<dbReference type="InterPro" id="IPR002076">
    <property type="entry name" value="ELO_fam"/>
</dbReference>
<comment type="subcellular location">
    <subcellularLocation>
        <location evidence="1">Membrane</location>
        <topology evidence="1">Multi-pass membrane protein</topology>
    </subcellularLocation>
</comment>
<evidence type="ECO:0000256" key="1">
    <source>
        <dbReference type="ARBA" id="ARBA00004141"/>
    </source>
</evidence>
<evidence type="ECO:0000256" key="5">
    <source>
        <dbReference type="ARBA" id="ARBA00022832"/>
    </source>
</evidence>
<dbReference type="GO" id="GO:0030148">
    <property type="term" value="P:sphingolipid biosynthetic process"/>
    <property type="evidence" value="ECO:0007669"/>
    <property type="project" value="TreeGrafter"/>
</dbReference>
<dbReference type="AlphaFoldDB" id="A0A1B0DMB5"/>
<evidence type="ECO:0000313" key="11">
    <source>
        <dbReference type="EnsemblMetazoa" id="PPAI009505-PA"/>
    </source>
</evidence>
<name>A0A1B0DMB5_PHLPP</name>
<keyword evidence="2 10" id="KW-0444">Lipid biosynthesis</keyword>
<feature type="transmembrane region" description="Helical" evidence="10">
    <location>
        <begin position="171"/>
        <end position="191"/>
    </location>
</feature>
<feature type="transmembrane region" description="Helical" evidence="10">
    <location>
        <begin position="65"/>
        <end position="93"/>
    </location>
</feature>
<feature type="transmembrane region" description="Helical" evidence="10">
    <location>
        <begin position="203"/>
        <end position="221"/>
    </location>
</feature>
<evidence type="ECO:0000256" key="9">
    <source>
        <dbReference type="ARBA" id="ARBA00023160"/>
    </source>
</evidence>
<feature type="transmembrane region" description="Helical" evidence="10">
    <location>
        <begin position="113"/>
        <end position="133"/>
    </location>
</feature>
<proteinExistence type="inferred from homology"/>
<protein>
    <recommendedName>
        <fullName evidence="10">Elongation of very long chain fatty acids protein</fullName>
        <ecNumber evidence="10">2.3.1.199</ecNumber>
    </recommendedName>
    <alternativeName>
        <fullName evidence="10">Very-long-chain 3-oxoacyl-CoA synthase</fullName>
    </alternativeName>
</protein>
<dbReference type="VEuPathDB" id="VectorBase:PPAI009505"/>
<dbReference type="GO" id="GO:0034626">
    <property type="term" value="P:fatty acid elongation, polyunsaturated fatty acid"/>
    <property type="evidence" value="ECO:0007669"/>
    <property type="project" value="TreeGrafter"/>
</dbReference>
<keyword evidence="3 10" id="KW-0808">Transferase</keyword>
<dbReference type="VEuPathDB" id="VectorBase:PPAPM1_007455"/>
<sequence>MDYLVKMYDEYSYVDKLADSRTKGWAFVDSIYTVIAAVAIYNWAVRRGIEYMKNRPAYNLKGLILIYNLLVALVNAYILLETVICTTALNYGLFCNENAKNNRDPLEMRLANISWLFYIAKYIELFDTVFFVLRKKQQNLSFLHIYHHSSIVFFIWIRVKWFPTGNSFLTIIINSGVHVVMYLYYGLTLLGPKVAKYLWWKKYLTILQLAQFLFGVYVHFVSMKMNCTFYPKWYSITEIIYVVIFIFLFTHFYIKAYSTGTKHKKIS</sequence>
<evidence type="ECO:0000313" key="12">
    <source>
        <dbReference type="Proteomes" id="UP000092462"/>
    </source>
</evidence>
<dbReference type="GO" id="GO:0034625">
    <property type="term" value="P:fatty acid elongation, monounsaturated fatty acid"/>
    <property type="evidence" value="ECO:0007669"/>
    <property type="project" value="TreeGrafter"/>
</dbReference>
<keyword evidence="4 10" id="KW-0812">Transmembrane</keyword>
<comment type="catalytic activity">
    <reaction evidence="10">
        <text>a very-long-chain acyl-CoA + malonyl-CoA + H(+) = a very-long-chain 3-oxoacyl-CoA + CO2 + CoA</text>
        <dbReference type="Rhea" id="RHEA:32727"/>
        <dbReference type="ChEBI" id="CHEBI:15378"/>
        <dbReference type="ChEBI" id="CHEBI:16526"/>
        <dbReference type="ChEBI" id="CHEBI:57287"/>
        <dbReference type="ChEBI" id="CHEBI:57384"/>
        <dbReference type="ChEBI" id="CHEBI:90725"/>
        <dbReference type="ChEBI" id="CHEBI:90736"/>
        <dbReference type="EC" id="2.3.1.199"/>
    </reaction>
</comment>
<dbReference type="GO" id="GO:0019367">
    <property type="term" value="P:fatty acid elongation, saturated fatty acid"/>
    <property type="evidence" value="ECO:0007669"/>
    <property type="project" value="TreeGrafter"/>
</dbReference>
<evidence type="ECO:0000256" key="6">
    <source>
        <dbReference type="ARBA" id="ARBA00022989"/>
    </source>
</evidence>
<dbReference type="GO" id="GO:0042761">
    <property type="term" value="P:very long-chain fatty acid biosynthetic process"/>
    <property type="evidence" value="ECO:0007669"/>
    <property type="project" value="TreeGrafter"/>
</dbReference>
<keyword evidence="9 10" id="KW-0275">Fatty acid biosynthesis</keyword>
<evidence type="ECO:0000256" key="4">
    <source>
        <dbReference type="ARBA" id="ARBA00022692"/>
    </source>
</evidence>
<evidence type="ECO:0000256" key="7">
    <source>
        <dbReference type="ARBA" id="ARBA00023098"/>
    </source>
</evidence>
<dbReference type="PANTHER" id="PTHR11157">
    <property type="entry name" value="FATTY ACID ACYL TRANSFERASE-RELATED"/>
    <property type="match status" value="1"/>
</dbReference>
<dbReference type="GO" id="GO:0005789">
    <property type="term" value="C:endoplasmic reticulum membrane"/>
    <property type="evidence" value="ECO:0007669"/>
    <property type="project" value="TreeGrafter"/>
</dbReference>
<keyword evidence="12" id="KW-1185">Reference proteome</keyword>
<reference evidence="11" key="1">
    <citation type="submission" date="2022-08" db="UniProtKB">
        <authorList>
            <consortium name="EnsemblMetazoa"/>
        </authorList>
    </citation>
    <scope>IDENTIFICATION</scope>
    <source>
        <strain evidence="11">Israel</strain>
    </source>
</reference>
<comment type="similarity">
    <text evidence="10">Belongs to the ELO family.</text>
</comment>
<keyword evidence="7 10" id="KW-0443">Lipid metabolism</keyword>
<keyword evidence="6 10" id="KW-1133">Transmembrane helix</keyword>